<dbReference type="Gene3D" id="2.40.160.210">
    <property type="entry name" value="Acyl-CoA thioesterase, double hotdog domain"/>
    <property type="match status" value="1"/>
</dbReference>
<dbReference type="InterPro" id="IPR042171">
    <property type="entry name" value="Acyl-CoA_hotdog"/>
</dbReference>
<dbReference type="GO" id="GO:0009062">
    <property type="term" value="P:fatty acid catabolic process"/>
    <property type="evidence" value="ECO:0007669"/>
    <property type="project" value="TreeGrafter"/>
</dbReference>
<dbReference type="InterPro" id="IPR049449">
    <property type="entry name" value="TesB_ACOT8-like_N"/>
</dbReference>
<organism evidence="5 6">
    <name type="scientific">Diatrype stigma</name>
    <dbReference type="NCBI Taxonomy" id="117547"/>
    <lineage>
        <taxon>Eukaryota</taxon>
        <taxon>Fungi</taxon>
        <taxon>Dikarya</taxon>
        <taxon>Ascomycota</taxon>
        <taxon>Pezizomycotina</taxon>
        <taxon>Sordariomycetes</taxon>
        <taxon>Xylariomycetidae</taxon>
        <taxon>Xylariales</taxon>
        <taxon>Diatrypaceae</taxon>
        <taxon>Diatrype</taxon>
    </lineage>
</organism>
<evidence type="ECO:0000259" key="4">
    <source>
        <dbReference type="Pfam" id="PF20789"/>
    </source>
</evidence>
<gene>
    <name evidence="5" type="primary">TES1_3</name>
    <name evidence="5" type="ORF">SLS62_010738</name>
</gene>
<dbReference type="GO" id="GO:0006637">
    <property type="term" value="P:acyl-CoA metabolic process"/>
    <property type="evidence" value="ECO:0007669"/>
    <property type="project" value="InterPro"/>
</dbReference>
<evidence type="ECO:0000259" key="3">
    <source>
        <dbReference type="Pfam" id="PF13622"/>
    </source>
</evidence>
<protein>
    <submittedName>
        <fullName evidence="5">Acyl-CoA thioesterase</fullName>
    </submittedName>
</protein>
<dbReference type="InterPro" id="IPR029069">
    <property type="entry name" value="HotDog_dom_sf"/>
</dbReference>
<evidence type="ECO:0000256" key="2">
    <source>
        <dbReference type="ARBA" id="ARBA00022801"/>
    </source>
</evidence>
<dbReference type="GO" id="GO:0005782">
    <property type="term" value="C:peroxisomal matrix"/>
    <property type="evidence" value="ECO:0007669"/>
    <property type="project" value="UniProtKB-SubCell"/>
</dbReference>
<feature type="domain" description="Acyl-CoA thioesterase-like C-terminal" evidence="4">
    <location>
        <begin position="166"/>
        <end position="294"/>
    </location>
</feature>
<dbReference type="InterPro" id="IPR049450">
    <property type="entry name" value="ACOT8-like_C"/>
</dbReference>
<feature type="domain" description="Acyl-CoA thioesterase-like N-terminal HotDog" evidence="3">
    <location>
        <begin position="38"/>
        <end position="113"/>
    </location>
</feature>
<keyword evidence="6" id="KW-1185">Reference proteome</keyword>
<keyword evidence="2" id="KW-0378">Hydrolase</keyword>
<evidence type="ECO:0000313" key="5">
    <source>
        <dbReference type="EMBL" id="KAK7742430.1"/>
    </source>
</evidence>
<evidence type="ECO:0000313" key="6">
    <source>
        <dbReference type="Proteomes" id="UP001320420"/>
    </source>
</evidence>
<dbReference type="PANTHER" id="PTHR11066:SF34">
    <property type="entry name" value="ACYL-COENZYME A THIOESTERASE 8"/>
    <property type="match status" value="1"/>
</dbReference>
<dbReference type="Proteomes" id="UP001320420">
    <property type="component" value="Unassembled WGS sequence"/>
</dbReference>
<comment type="similarity">
    <text evidence="1">Belongs to the C/M/P thioester hydrolase family.</text>
</comment>
<comment type="caution">
    <text evidence="5">The sequence shown here is derived from an EMBL/GenBank/DDBJ whole genome shotgun (WGS) entry which is preliminary data.</text>
</comment>
<accession>A0AAN9UA63</accession>
<dbReference type="InterPro" id="IPR003703">
    <property type="entry name" value="Acyl_CoA_thio"/>
</dbReference>
<evidence type="ECO:0000256" key="1">
    <source>
        <dbReference type="ARBA" id="ARBA00006538"/>
    </source>
</evidence>
<name>A0AAN9UA63_9PEZI</name>
<dbReference type="AlphaFoldDB" id="A0AAN9UA63"/>
<dbReference type="CDD" id="cd03444">
    <property type="entry name" value="Thioesterase_II_repeat1"/>
    <property type="match status" value="1"/>
</dbReference>
<dbReference type="Pfam" id="PF13622">
    <property type="entry name" value="4HBT_3"/>
    <property type="match status" value="1"/>
</dbReference>
<dbReference type="EMBL" id="JAKJXP020000142">
    <property type="protein sequence ID" value="KAK7742430.1"/>
    <property type="molecule type" value="Genomic_DNA"/>
</dbReference>
<dbReference type="GO" id="GO:0047617">
    <property type="term" value="F:fatty acyl-CoA hydrolase activity"/>
    <property type="evidence" value="ECO:0007669"/>
    <property type="project" value="InterPro"/>
</dbReference>
<dbReference type="PANTHER" id="PTHR11066">
    <property type="entry name" value="ACYL-COA THIOESTERASE"/>
    <property type="match status" value="1"/>
</dbReference>
<sequence length="301" mass="32738">MANVTALESIIATIPYTASGDDAFVNKVSFTPDEGLRSIFGGAISSQAISAAAATVTLDLDVYSSQSTYLHAAKLEENLVHRVERVADGRAYATRVVRSEQRGRCVYIAVIAFQRRSVGSPGPVLTYQVPMPAMDGLQPADVGGDEFLKHMKAGSPSLAKIHAGEPCEWRPAAVEQGDAPTKYRARGFFRSRTPLPRDRTTNIAALAYVSDKWLAATALNANPEAMGDRMGNLAMIASLTHTLSFHYPDVRVDEWLVAERETSWGADGRVMIHQKIWHVGTGRLSLDCTQEAVVRLKPAKL</sequence>
<dbReference type="Pfam" id="PF20789">
    <property type="entry name" value="4HBT_3C"/>
    <property type="match status" value="1"/>
</dbReference>
<dbReference type="SUPFAM" id="SSF54637">
    <property type="entry name" value="Thioesterase/thiol ester dehydrase-isomerase"/>
    <property type="match status" value="2"/>
</dbReference>
<proteinExistence type="inferred from homology"/>
<reference evidence="5 6" key="1">
    <citation type="submission" date="2024-02" db="EMBL/GenBank/DDBJ databases">
        <title>De novo assembly and annotation of 12 fungi associated with fruit tree decline syndrome in Ontario, Canada.</title>
        <authorList>
            <person name="Sulman M."/>
            <person name="Ellouze W."/>
            <person name="Ilyukhin E."/>
        </authorList>
    </citation>
    <scope>NUCLEOTIDE SEQUENCE [LARGE SCALE GENOMIC DNA]</scope>
    <source>
        <strain evidence="5 6">M11/M66-122</strain>
    </source>
</reference>